<dbReference type="SUPFAM" id="SSF53335">
    <property type="entry name" value="S-adenosyl-L-methionine-dependent methyltransferases"/>
    <property type="match status" value="1"/>
</dbReference>
<dbReference type="Gene3D" id="3.40.50.150">
    <property type="entry name" value="Vaccinia Virus protein VP39"/>
    <property type="match status" value="1"/>
</dbReference>
<accession>A0A8J4AG50</accession>
<dbReference type="AlphaFoldDB" id="A0A8J4AG50"/>
<name>A0A8J4AG50_9ACTN</name>
<dbReference type="Pfam" id="PF08241">
    <property type="entry name" value="Methyltransf_11"/>
    <property type="match status" value="1"/>
</dbReference>
<comment type="caution">
    <text evidence="2">The sequence shown here is derived from an EMBL/GenBank/DDBJ whole genome shotgun (WGS) entry which is preliminary data.</text>
</comment>
<gene>
    <name evidence="2" type="ORF">NUM_38460</name>
</gene>
<evidence type="ECO:0000313" key="2">
    <source>
        <dbReference type="EMBL" id="GIL28592.1"/>
    </source>
</evidence>
<feature type="domain" description="Methyltransferase type 11" evidence="1">
    <location>
        <begin position="43"/>
        <end position="130"/>
    </location>
</feature>
<dbReference type="RefSeq" id="WP_207126309.1">
    <property type="nucleotide sequence ID" value="NZ_BOPO01000074.1"/>
</dbReference>
<dbReference type="PANTHER" id="PTHR43591:SF99">
    <property type="entry name" value="OS06G0646000 PROTEIN"/>
    <property type="match status" value="1"/>
</dbReference>
<dbReference type="InterPro" id="IPR029063">
    <property type="entry name" value="SAM-dependent_MTases_sf"/>
</dbReference>
<dbReference type="PANTHER" id="PTHR43591">
    <property type="entry name" value="METHYLTRANSFERASE"/>
    <property type="match status" value="1"/>
</dbReference>
<dbReference type="GO" id="GO:0008757">
    <property type="term" value="F:S-adenosylmethionine-dependent methyltransferase activity"/>
    <property type="evidence" value="ECO:0007669"/>
    <property type="project" value="InterPro"/>
</dbReference>
<dbReference type="InterPro" id="IPR013216">
    <property type="entry name" value="Methyltransf_11"/>
</dbReference>
<organism evidence="2 3">
    <name type="scientific">Actinocatenispora comari</name>
    <dbReference type="NCBI Taxonomy" id="2807577"/>
    <lineage>
        <taxon>Bacteria</taxon>
        <taxon>Bacillati</taxon>
        <taxon>Actinomycetota</taxon>
        <taxon>Actinomycetes</taxon>
        <taxon>Micromonosporales</taxon>
        <taxon>Micromonosporaceae</taxon>
        <taxon>Actinocatenispora</taxon>
    </lineage>
</organism>
<dbReference type="CDD" id="cd02440">
    <property type="entry name" value="AdoMet_MTases"/>
    <property type="match status" value="1"/>
</dbReference>
<sequence>MTTRAAYDEIADWYEHEFLGPGDSIGVDASLRALLDPGRGPCLEVCCGTGVHARTVRELGYTPVGVDLSAGMLRYATGRLPVARADACRLPVATGSVPVVLSMMAHTDLPDYPAVLAEIARVLAPGGVFVHVGVHPCFCGGFADRSDPDAVVVRRGYLDGRWTTESWTDRGVRDKVGAVHYPLPVLLNAVHDAGLRVRRFVESGGEVPTVLSFRATGAG</sequence>
<dbReference type="EMBL" id="BOPO01000074">
    <property type="protein sequence ID" value="GIL28592.1"/>
    <property type="molecule type" value="Genomic_DNA"/>
</dbReference>
<reference evidence="3" key="1">
    <citation type="journal article" date="2021" name="Int. J. Syst. Evol. Microbiol.">
        <title>Actinocatenispora comari sp. nov., an endophytic actinomycete isolated from aerial parts of Comarum salesowianum.</title>
        <authorList>
            <person name="Oyunbileg N."/>
            <person name="Iizaka Y."/>
            <person name="Hamada M."/>
            <person name="Davaapurev B.O."/>
            <person name="Fukumoto A."/>
            <person name="Tsetseg B."/>
            <person name="Kato F."/>
            <person name="Tamura T."/>
            <person name="Batkhuu J."/>
            <person name="Anzai Y."/>
        </authorList>
    </citation>
    <scope>NUCLEOTIDE SEQUENCE [LARGE SCALE GENOMIC DNA]</scope>
    <source>
        <strain evidence="3">NUM-2625</strain>
    </source>
</reference>
<evidence type="ECO:0000313" key="3">
    <source>
        <dbReference type="Proteomes" id="UP000614996"/>
    </source>
</evidence>
<protein>
    <recommendedName>
        <fullName evidence="1">Methyltransferase type 11 domain-containing protein</fullName>
    </recommendedName>
</protein>
<dbReference type="Proteomes" id="UP000614996">
    <property type="component" value="Unassembled WGS sequence"/>
</dbReference>
<proteinExistence type="predicted"/>
<evidence type="ECO:0000259" key="1">
    <source>
        <dbReference type="Pfam" id="PF08241"/>
    </source>
</evidence>
<keyword evidence="3" id="KW-1185">Reference proteome</keyword>